<evidence type="ECO:0000256" key="2">
    <source>
        <dbReference type="SAM" id="MobiDB-lite"/>
    </source>
</evidence>
<dbReference type="EMBL" id="LODT01000031">
    <property type="protein sequence ID" value="KYQ92019.1"/>
    <property type="molecule type" value="Genomic_DNA"/>
</dbReference>
<dbReference type="PROSITE" id="PS50994">
    <property type="entry name" value="INTEGRASE"/>
    <property type="match status" value="1"/>
</dbReference>
<protein>
    <recommendedName>
        <fullName evidence="3">Integrase catalytic domain-containing protein</fullName>
    </recommendedName>
</protein>
<sequence>MMKNTSPSNRKKIRIQYVEKLTAELERVEGSFESLSCSIPDEISETKINLEELLEFIEDSKPNKDQTRIKSKMLESESKINKLSTELKDIQFKGIGSSILQSRIKEIEIELQHHRDRVQQLKQQLSQPVINSVTNASQMSKEEKDKLSQQMQRLKSNSKLISDSVGKMYKMFQEFISQGGVASYFNMISEVMSKIPELRGGLDIGGVINIGGDEQVETLERMNDYIQQSSRWIFELLQELPSTDRQWLKKNKDIYTKTLENIAKQQEKLQVSDNLKDIIIKPHKFIQDIFKKKNRSPPVVNLLEKITIREKDNNQSKLDQEQQQNKQERKIQKRKEKPQYTQEPFSSIQTQIDAIIADMNNFMKFPDTDILVNLLTPMESKSKMLITLLDQYQSRFSFYQEKLQVWIDYNSTILRVTYYESDSSNFKFKDFKSLQEIQSKLKILLKVLHVHMTSCPIAIPMIYLNEGSWKLTSYPDFRAHQRKELEKLLLVVKSNQNPIDTDTVRKCTLELTDVLIAILNVQIPLMIEVFQDDSTLFKTKNWSSERKSMLTTINDTIHSLKYLSTTSSQTLIDLLNTSVKMIQSIMLQCFTYKPIARPTVYKSDQEWKLLSESRLRYEYRTSILI</sequence>
<dbReference type="OMA" id="PMVYLTP"/>
<accession>A0A151ZDM0</accession>
<evidence type="ECO:0000256" key="1">
    <source>
        <dbReference type="SAM" id="Coils"/>
    </source>
</evidence>
<dbReference type="InterPro" id="IPR001584">
    <property type="entry name" value="Integrase_cat-core"/>
</dbReference>
<evidence type="ECO:0000259" key="3">
    <source>
        <dbReference type="PROSITE" id="PS50994"/>
    </source>
</evidence>
<dbReference type="Proteomes" id="UP000076078">
    <property type="component" value="Unassembled WGS sequence"/>
</dbReference>
<reference evidence="4 5" key="1">
    <citation type="submission" date="2015-12" db="EMBL/GenBank/DDBJ databases">
        <title>Dictyostelia acquired genes for synthesis and detection of signals that induce cell-type specialization by lateral gene transfer from prokaryotes.</title>
        <authorList>
            <person name="Gloeckner G."/>
            <person name="Schaap P."/>
        </authorList>
    </citation>
    <scope>NUCLEOTIDE SEQUENCE [LARGE SCALE GENOMIC DNA]</scope>
    <source>
        <strain evidence="4 5">TK</strain>
    </source>
</reference>
<dbReference type="FunCoup" id="A0A151ZDM0">
    <property type="interactions" value="425"/>
</dbReference>
<gene>
    <name evidence="4" type="ORF">DLAC_06845</name>
</gene>
<feature type="compositionally biased region" description="Basic and acidic residues" evidence="2">
    <location>
        <begin position="313"/>
        <end position="330"/>
    </location>
</feature>
<evidence type="ECO:0000313" key="4">
    <source>
        <dbReference type="EMBL" id="KYQ92019.1"/>
    </source>
</evidence>
<evidence type="ECO:0000313" key="5">
    <source>
        <dbReference type="Proteomes" id="UP000076078"/>
    </source>
</evidence>
<feature type="region of interest" description="Disordered" evidence="2">
    <location>
        <begin position="313"/>
        <end position="344"/>
    </location>
</feature>
<organism evidence="4 5">
    <name type="scientific">Tieghemostelium lacteum</name>
    <name type="common">Slime mold</name>
    <name type="synonym">Dictyostelium lacteum</name>
    <dbReference type="NCBI Taxonomy" id="361077"/>
    <lineage>
        <taxon>Eukaryota</taxon>
        <taxon>Amoebozoa</taxon>
        <taxon>Evosea</taxon>
        <taxon>Eumycetozoa</taxon>
        <taxon>Dictyostelia</taxon>
        <taxon>Dictyosteliales</taxon>
        <taxon>Raperosteliaceae</taxon>
        <taxon>Tieghemostelium</taxon>
    </lineage>
</organism>
<keyword evidence="5" id="KW-1185">Reference proteome</keyword>
<dbReference type="GO" id="GO:0015074">
    <property type="term" value="P:DNA integration"/>
    <property type="evidence" value="ECO:0007669"/>
    <property type="project" value="InterPro"/>
</dbReference>
<feature type="coiled-coil region" evidence="1">
    <location>
        <begin position="104"/>
        <end position="157"/>
    </location>
</feature>
<dbReference type="OrthoDB" id="19173at2759"/>
<dbReference type="AlphaFoldDB" id="A0A151ZDM0"/>
<comment type="caution">
    <text evidence="4">The sequence shown here is derived from an EMBL/GenBank/DDBJ whole genome shotgun (WGS) entry which is preliminary data.</text>
</comment>
<name>A0A151ZDM0_TIELA</name>
<dbReference type="InParanoid" id="A0A151ZDM0"/>
<keyword evidence="1" id="KW-0175">Coiled coil</keyword>
<feature type="domain" description="Integrase catalytic" evidence="3">
    <location>
        <begin position="520"/>
        <end position="625"/>
    </location>
</feature>
<proteinExistence type="predicted"/>